<dbReference type="InterPro" id="IPR003812">
    <property type="entry name" value="Fido"/>
</dbReference>
<dbReference type="PANTHER" id="PTHR13504:SF38">
    <property type="entry name" value="FIDO DOMAIN-CONTAINING PROTEIN"/>
    <property type="match status" value="1"/>
</dbReference>
<feature type="binding site" evidence="1">
    <location>
        <position position="91"/>
    </location>
    <ligand>
        <name>ATP</name>
        <dbReference type="ChEBI" id="CHEBI:30616"/>
    </ligand>
</feature>
<feature type="binding site" evidence="1">
    <location>
        <position position="267"/>
    </location>
    <ligand>
        <name>ATP</name>
        <dbReference type="ChEBI" id="CHEBI:30616"/>
    </ligand>
</feature>
<dbReference type="PROSITE" id="PS51459">
    <property type="entry name" value="FIDO"/>
    <property type="match status" value="1"/>
</dbReference>
<keyword evidence="1" id="KW-0547">Nucleotide-binding</keyword>
<evidence type="ECO:0000259" key="4">
    <source>
        <dbReference type="PROSITE" id="PS51459"/>
    </source>
</evidence>
<protein>
    <submittedName>
        <fullName evidence="5">Fic family protein</fullName>
    </submittedName>
</protein>
<feature type="domain" description="Fido" evidence="4">
    <location>
        <begin position="137"/>
        <end position="289"/>
    </location>
</feature>
<dbReference type="InterPro" id="IPR036597">
    <property type="entry name" value="Fido-like_dom_sf"/>
</dbReference>
<feature type="binding site" evidence="3">
    <location>
        <begin position="229"/>
        <end position="236"/>
    </location>
    <ligand>
        <name>ATP</name>
        <dbReference type="ChEBI" id="CHEBI:30616"/>
    </ligand>
</feature>
<dbReference type="GO" id="GO:0005524">
    <property type="term" value="F:ATP binding"/>
    <property type="evidence" value="ECO:0007669"/>
    <property type="project" value="UniProtKB-KW"/>
</dbReference>
<dbReference type="EMBL" id="JABCJJ010000006">
    <property type="protein sequence ID" value="NMR19727.1"/>
    <property type="molecule type" value="Genomic_DNA"/>
</dbReference>
<dbReference type="InterPro" id="IPR040198">
    <property type="entry name" value="Fido_containing"/>
</dbReference>
<comment type="caution">
    <text evidence="5">The sequence shown here is derived from an EMBL/GenBank/DDBJ whole genome shotgun (WGS) entry which is preliminary data.</text>
</comment>
<dbReference type="SUPFAM" id="SSF140931">
    <property type="entry name" value="Fic-like"/>
    <property type="match status" value="1"/>
</dbReference>
<sequence>MDKTAFESSPVGSLVAIRGYDQLLKRLYSHHAFVPASLPREVPLSQATYKAVTEAALAVGRLDAAAQQLPNPRLLVRPVLYREAVSTSALEGTYAPLREVLEADAIEPSRGSSEVRAVLNYVRAAELGIQLVREKPLCVSLLSQLQKVLVSGTRGDGFDAGDLRSGQVYIGERHKGIEASRYVPPPEGQALIDGMSDWEKWLHQEDDIPLLVRVALAHYQFESLHPYSDGNGRLGRLVIVLQLVTAGALSYPILNLSPWLEPRKDTYKDRLLETSQTGDFNPWVTFFCDAVTAQAADTIARINRLVEIRAFMLDRLRKVKARGVVLDIVEDLIGYPIITPSQAASLHNVTYPPANNAIQRLEALGLIREITGGSYARVYACPAVMDAVETPDVASLSGAPLT</sequence>
<evidence type="ECO:0000256" key="3">
    <source>
        <dbReference type="PIRSR" id="PIRSR640198-2"/>
    </source>
</evidence>
<dbReference type="Pfam" id="PF02661">
    <property type="entry name" value="Fic"/>
    <property type="match status" value="1"/>
</dbReference>
<keyword evidence="6" id="KW-1185">Reference proteome</keyword>
<dbReference type="Gene3D" id="1.10.3290.10">
    <property type="entry name" value="Fido-like domain"/>
    <property type="match status" value="1"/>
</dbReference>
<keyword evidence="1" id="KW-0067">ATP-binding</keyword>
<feature type="binding site" evidence="1">
    <location>
        <begin position="230"/>
        <end position="236"/>
    </location>
    <ligand>
        <name>ATP</name>
        <dbReference type="ChEBI" id="CHEBI:30616"/>
    </ligand>
</feature>
<feature type="active site" evidence="2">
    <location>
        <position position="225"/>
    </location>
</feature>
<dbReference type="PANTHER" id="PTHR13504">
    <property type="entry name" value="FIDO DOMAIN-CONTAINING PROTEIN DDB_G0283145"/>
    <property type="match status" value="1"/>
</dbReference>
<reference evidence="5 6" key="1">
    <citation type="submission" date="2020-04" db="EMBL/GenBank/DDBJ databases">
        <title>Sequencing and Assembly of C. fimi.</title>
        <authorList>
            <person name="Ramsey A.R."/>
        </authorList>
    </citation>
    <scope>NUCLEOTIDE SEQUENCE [LARGE SCALE GENOMIC DNA]</scope>
    <source>
        <strain evidence="5 6">SB</strain>
    </source>
</reference>
<evidence type="ECO:0000313" key="5">
    <source>
        <dbReference type="EMBL" id="NMR19727.1"/>
    </source>
</evidence>
<dbReference type="AlphaFoldDB" id="A0A7Y0QI04"/>
<evidence type="ECO:0000313" key="6">
    <source>
        <dbReference type="Proteomes" id="UP000562124"/>
    </source>
</evidence>
<dbReference type="InterPro" id="IPR025758">
    <property type="entry name" value="Fic/DOC_N"/>
</dbReference>
<proteinExistence type="predicted"/>
<organism evidence="5 6">
    <name type="scientific">Cellulomonas fimi</name>
    <dbReference type="NCBI Taxonomy" id="1708"/>
    <lineage>
        <taxon>Bacteria</taxon>
        <taxon>Bacillati</taxon>
        <taxon>Actinomycetota</taxon>
        <taxon>Actinomycetes</taxon>
        <taxon>Micrococcales</taxon>
        <taxon>Cellulomonadaceae</taxon>
        <taxon>Cellulomonas</taxon>
    </lineage>
</organism>
<name>A0A7Y0QI04_CELFI</name>
<dbReference type="InterPro" id="IPR026287">
    <property type="entry name" value="SoFic-like"/>
</dbReference>
<feature type="binding site" evidence="1">
    <location>
        <position position="225"/>
    </location>
    <ligand>
        <name>ATP</name>
        <dbReference type="ChEBI" id="CHEBI:30616"/>
    </ligand>
</feature>
<dbReference type="RefSeq" id="WP_169324098.1">
    <property type="nucleotide sequence ID" value="NZ_JABCJJ010000006.1"/>
</dbReference>
<dbReference type="Proteomes" id="UP000562124">
    <property type="component" value="Unassembled WGS sequence"/>
</dbReference>
<gene>
    <name evidence="5" type="ORF">HIR71_05740</name>
</gene>
<dbReference type="PIRSF" id="PIRSF038925">
    <property type="entry name" value="AMP-prot_trans"/>
    <property type="match status" value="1"/>
</dbReference>
<accession>A0A7Y0QI04</accession>
<evidence type="ECO:0000256" key="2">
    <source>
        <dbReference type="PIRSR" id="PIRSR640198-1"/>
    </source>
</evidence>
<dbReference type="Pfam" id="PF13784">
    <property type="entry name" value="Fic_N"/>
    <property type="match status" value="1"/>
</dbReference>
<evidence type="ECO:0000256" key="1">
    <source>
        <dbReference type="PIRSR" id="PIRSR038925-1"/>
    </source>
</evidence>